<name>A0A7S4J235_9EUKA</name>
<dbReference type="AlphaFoldDB" id="A0A7S4J235"/>
<organism evidence="2">
    <name type="scientific">Prymnesium polylepis</name>
    <dbReference type="NCBI Taxonomy" id="72548"/>
    <lineage>
        <taxon>Eukaryota</taxon>
        <taxon>Haptista</taxon>
        <taxon>Haptophyta</taxon>
        <taxon>Prymnesiophyceae</taxon>
        <taxon>Prymnesiales</taxon>
        <taxon>Prymnesiaceae</taxon>
        <taxon>Prymnesium</taxon>
    </lineage>
</organism>
<accession>A0A7S4J235</accession>
<reference evidence="2" key="1">
    <citation type="submission" date="2021-01" db="EMBL/GenBank/DDBJ databases">
        <authorList>
            <person name="Corre E."/>
            <person name="Pelletier E."/>
            <person name="Niang G."/>
            <person name="Scheremetjew M."/>
            <person name="Finn R."/>
            <person name="Kale V."/>
            <person name="Holt S."/>
            <person name="Cochrane G."/>
            <person name="Meng A."/>
            <person name="Brown T."/>
            <person name="Cohen L."/>
        </authorList>
    </citation>
    <scope>NUCLEOTIDE SEQUENCE</scope>
    <source>
        <strain evidence="2">UIO037</strain>
    </source>
</reference>
<dbReference type="EMBL" id="HBKO01031199">
    <property type="protein sequence ID" value="CAE2247800.1"/>
    <property type="molecule type" value="Transcribed_RNA"/>
</dbReference>
<gene>
    <name evidence="2" type="ORF">CPOL0286_LOCUS14207</name>
</gene>
<sequence>MAMVGSQVTCGSGVEVAGQRGAEVHCARGTTLQMPPTATALPVQRGHQLRIPGGLVLVEVPGRAAEKMAEHAPAPPSVDRSADEQTPPPPAAESEDDWVVL</sequence>
<proteinExistence type="predicted"/>
<feature type="region of interest" description="Disordered" evidence="1">
    <location>
        <begin position="66"/>
        <end position="101"/>
    </location>
</feature>
<evidence type="ECO:0000256" key="1">
    <source>
        <dbReference type="SAM" id="MobiDB-lite"/>
    </source>
</evidence>
<evidence type="ECO:0000313" key="2">
    <source>
        <dbReference type="EMBL" id="CAE2247800.1"/>
    </source>
</evidence>
<protein>
    <submittedName>
        <fullName evidence="2">Uncharacterized protein</fullName>
    </submittedName>
</protein>